<comment type="caution">
    <text evidence="1">The sequence shown here is derived from an EMBL/GenBank/DDBJ whole genome shotgun (WGS) entry which is preliminary data.</text>
</comment>
<reference evidence="1 2" key="1">
    <citation type="submission" date="2017-11" db="EMBL/GenBank/DDBJ databases">
        <title>Draft genome sequence of Rhizobiales bacterium SY3-13.</title>
        <authorList>
            <person name="Sun C."/>
        </authorList>
    </citation>
    <scope>NUCLEOTIDE SEQUENCE [LARGE SCALE GENOMIC DNA]</scope>
    <source>
        <strain evidence="1 2">SY3-13</strain>
    </source>
</reference>
<keyword evidence="2" id="KW-1185">Reference proteome</keyword>
<dbReference type="AlphaFoldDB" id="A0A2M9FWS7"/>
<evidence type="ECO:0000313" key="2">
    <source>
        <dbReference type="Proteomes" id="UP000229498"/>
    </source>
</evidence>
<accession>A0A2M9FWS7</accession>
<organism evidence="1 2">
    <name type="scientific">Minwuia thermotolerans</name>
    <dbReference type="NCBI Taxonomy" id="2056226"/>
    <lineage>
        <taxon>Bacteria</taxon>
        <taxon>Pseudomonadati</taxon>
        <taxon>Pseudomonadota</taxon>
        <taxon>Alphaproteobacteria</taxon>
        <taxon>Minwuiales</taxon>
        <taxon>Minwuiaceae</taxon>
        <taxon>Minwuia</taxon>
    </lineage>
</organism>
<dbReference type="Proteomes" id="UP000229498">
    <property type="component" value="Unassembled WGS sequence"/>
</dbReference>
<gene>
    <name evidence="1" type="ORF">CVT23_19370</name>
</gene>
<protein>
    <submittedName>
        <fullName evidence="1">Uncharacterized protein</fullName>
    </submittedName>
</protein>
<name>A0A2M9FWS7_9PROT</name>
<proteinExistence type="predicted"/>
<dbReference type="EMBL" id="PHIG01000052">
    <property type="protein sequence ID" value="PJK27903.1"/>
    <property type="molecule type" value="Genomic_DNA"/>
</dbReference>
<sequence>MNLVKITPLGRALIENDPDVEKLQVAFLNPPLFLTAAAHFTDTPVPIDNAALEEYLIQIGVRPSMVSRARYVFLKSAQQAGLMKARGDKLAFVGEAAGLLNSAPDRQFNPARIEERKKSTQYFDATLSMFPGTENVSIDRYYEWLRLVVDGINFQISEDENRRIQVTISRPAPPDS</sequence>
<evidence type="ECO:0000313" key="1">
    <source>
        <dbReference type="EMBL" id="PJK27903.1"/>
    </source>
</evidence>